<dbReference type="Gene3D" id="3.30.420.270">
    <property type="match status" value="1"/>
</dbReference>
<sequence length="141" mass="15685">MGKFKQPSGHVNMTPMIDVVFQMIIFFVCTVQLEKEAISEFILLPESPHGPMVTEAKDPRTITIEVDDRGRIFIARTPLSEAKLRKILTKTVADYGKYGPSIPIRIRADGGAEHVYVKRVLDACTSAGLHRISFVATKDKA</sequence>
<evidence type="ECO:0000256" key="2">
    <source>
        <dbReference type="ARBA" id="ARBA00005811"/>
    </source>
</evidence>
<evidence type="ECO:0000313" key="8">
    <source>
        <dbReference type="EMBL" id="QHI68929.1"/>
    </source>
</evidence>
<comment type="subcellular location">
    <subcellularLocation>
        <location evidence="1">Cell membrane</location>
        <topology evidence="1">Single-pass membrane protein</topology>
    </subcellularLocation>
    <subcellularLocation>
        <location evidence="7">Cell membrane</location>
        <topology evidence="7">Single-pass type II membrane protein</topology>
    </subcellularLocation>
</comment>
<dbReference type="PANTHER" id="PTHR30558:SF3">
    <property type="entry name" value="BIOPOLYMER TRANSPORT PROTEIN EXBD-RELATED"/>
    <property type="match status" value="1"/>
</dbReference>
<dbReference type="GO" id="GO:0015031">
    <property type="term" value="P:protein transport"/>
    <property type="evidence" value="ECO:0007669"/>
    <property type="project" value="UniProtKB-KW"/>
</dbReference>
<dbReference type="RefSeq" id="WP_160627729.1">
    <property type="nucleotide sequence ID" value="NZ_CP047593.1"/>
</dbReference>
<keyword evidence="4 7" id="KW-0812">Transmembrane</keyword>
<proteinExistence type="inferred from homology"/>
<keyword evidence="3" id="KW-1003">Cell membrane</keyword>
<reference evidence="8 9" key="1">
    <citation type="submission" date="2020-01" db="EMBL/GenBank/DDBJ databases">
        <title>Ponticoccus aerotolerans gen. nov., sp. nov., an anaerobic bacterium and proposal of Ponticoccusceae fam. nov., Ponticoccusles ord. nov. and Ponticoccuse classis nov. in the phylum Kiritimatiellaeota.</title>
        <authorList>
            <person name="Zhou L.Y."/>
            <person name="Du Z.J."/>
        </authorList>
    </citation>
    <scope>NUCLEOTIDE SEQUENCE [LARGE SCALE GENOMIC DNA]</scope>
    <source>
        <strain evidence="8 9">S-5007</strain>
    </source>
</reference>
<protein>
    <recommendedName>
        <fullName evidence="10">Biopolymer transporter ExbD</fullName>
    </recommendedName>
</protein>
<organism evidence="8 9">
    <name type="scientific">Tichowtungia aerotolerans</name>
    <dbReference type="NCBI Taxonomy" id="2697043"/>
    <lineage>
        <taxon>Bacteria</taxon>
        <taxon>Pseudomonadati</taxon>
        <taxon>Kiritimatiellota</taxon>
        <taxon>Tichowtungiia</taxon>
        <taxon>Tichowtungiales</taxon>
        <taxon>Tichowtungiaceae</taxon>
        <taxon>Tichowtungia</taxon>
    </lineage>
</organism>
<keyword evidence="7" id="KW-0653">Protein transport</keyword>
<gene>
    <name evidence="8" type="ORF">GT409_05525</name>
</gene>
<dbReference type="InterPro" id="IPR003400">
    <property type="entry name" value="ExbD"/>
</dbReference>
<evidence type="ECO:0008006" key="10">
    <source>
        <dbReference type="Google" id="ProtNLM"/>
    </source>
</evidence>
<evidence type="ECO:0000313" key="9">
    <source>
        <dbReference type="Proteomes" id="UP000464954"/>
    </source>
</evidence>
<dbReference type="GO" id="GO:0005886">
    <property type="term" value="C:plasma membrane"/>
    <property type="evidence" value="ECO:0007669"/>
    <property type="project" value="UniProtKB-SubCell"/>
</dbReference>
<comment type="similarity">
    <text evidence="2 7">Belongs to the ExbD/TolR family.</text>
</comment>
<evidence type="ECO:0000256" key="5">
    <source>
        <dbReference type="ARBA" id="ARBA00022989"/>
    </source>
</evidence>
<evidence type="ECO:0000256" key="6">
    <source>
        <dbReference type="ARBA" id="ARBA00023136"/>
    </source>
</evidence>
<dbReference type="KEGG" id="taer:GT409_05525"/>
<accession>A0A6P1M274</accession>
<keyword evidence="6" id="KW-0472">Membrane</keyword>
<evidence type="ECO:0000256" key="4">
    <source>
        <dbReference type="ARBA" id="ARBA00022692"/>
    </source>
</evidence>
<keyword evidence="7" id="KW-0813">Transport</keyword>
<dbReference type="EMBL" id="CP047593">
    <property type="protein sequence ID" value="QHI68929.1"/>
    <property type="molecule type" value="Genomic_DNA"/>
</dbReference>
<evidence type="ECO:0000256" key="1">
    <source>
        <dbReference type="ARBA" id="ARBA00004162"/>
    </source>
</evidence>
<evidence type="ECO:0000256" key="7">
    <source>
        <dbReference type="RuleBase" id="RU003879"/>
    </source>
</evidence>
<dbReference type="Proteomes" id="UP000464954">
    <property type="component" value="Chromosome"/>
</dbReference>
<keyword evidence="9" id="KW-1185">Reference proteome</keyword>
<keyword evidence="5" id="KW-1133">Transmembrane helix</keyword>
<dbReference type="GO" id="GO:0022857">
    <property type="term" value="F:transmembrane transporter activity"/>
    <property type="evidence" value="ECO:0007669"/>
    <property type="project" value="InterPro"/>
</dbReference>
<dbReference type="Pfam" id="PF02472">
    <property type="entry name" value="ExbD"/>
    <property type="match status" value="1"/>
</dbReference>
<dbReference type="PANTHER" id="PTHR30558">
    <property type="entry name" value="EXBD MEMBRANE COMPONENT OF PMF-DRIVEN MACROMOLECULE IMPORT SYSTEM"/>
    <property type="match status" value="1"/>
</dbReference>
<dbReference type="AlphaFoldDB" id="A0A6P1M274"/>
<evidence type="ECO:0000256" key="3">
    <source>
        <dbReference type="ARBA" id="ARBA00022475"/>
    </source>
</evidence>
<name>A0A6P1M274_9BACT</name>